<keyword evidence="3" id="KW-1185">Reference proteome</keyword>
<feature type="region of interest" description="Disordered" evidence="1">
    <location>
        <begin position="1"/>
        <end position="59"/>
    </location>
</feature>
<dbReference type="Proteomes" id="UP001212841">
    <property type="component" value="Unassembled WGS sequence"/>
</dbReference>
<comment type="caution">
    <text evidence="2">The sequence shown here is derived from an EMBL/GenBank/DDBJ whole genome shotgun (WGS) entry which is preliminary data.</text>
</comment>
<sequence length="140" mass="15582">MDSESPKEKHRPSSALTWSDTLPTVPSRRSSTRSTLKSGSARTRRDSVFSSRAPSSYQKDAQNAVLRQLWLNDVVPPVLELSEERPRPWTAGRVARQKQTSRFARAKSAPPKAESEPSETLPGDDGASDDDDWGNWIYVA</sequence>
<feature type="compositionally biased region" description="Low complexity" evidence="1">
    <location>
        <begin position="21"/>
        <end position="36"/>
    </location>
</feature>
<accession>A0AAD5X8F7</accession>
<dbReference type="EMBL" id="JADGJD010000020">
    <property type="protein sequence ID" value="KAJ3056788.1"/>
    <property type="molecule type" value="Genomic_DNA"/>
</dbReference>
<organism evidence="2 3">
    <name type="scientific">Rhizophlyctis rosea</name>
    <dbReference type="NCBI Taxonomy" id="64517"/>
    <lineage>
        <taxon>Eukaryota</taxon>
        <taxon>Fungi</taxon>
        <taxon>Fungi incertae sedis</taxon>
        <taxon>Chytridiomycota</taxon>
        <taxon>Chytridiomycota incertae sedis</taxon>
        <taxon>Chytridiomycetes</taxon>
        <taxon>Rhizophlyctidales</taxon>
        <taxon>Rhizophlyctidaceae</taxon>
        <taxon>Rhizophlyctis</taxon>
    </lineage>
</organism>
<dbReference type="AlphaFoldDB" id="A0AAD5X8F7"/>
<name>A0AAD5X8F7_9FUNG</name>
<proteinExistence type="predicted"/>
<feature type="compositionally biased region" description="Polar residues" evidence="1">
    <location>
        <begin position="48"/>
        <end position="59"/>
    </location>
</feature>
<protein>
    <submittedName>
        <fullName evidence="2">Uncharacterized protein</fullName>
    </submittedName>
</protein>
<evidence type="ECO:0000313" key="2">
    <source>
        <dbReference type="EMBL" id="KAJ3056788.1"/>
    </source>
</evidence>
<reference evidence="2" key="1">
    <citation type="submission" date="2020-05" db="EMBL/GenBank/DDBJ databases">
        <title>Phylogenomic resolution of chytrid fungi.</title>
        <authorList>
            <person name="Stajich J.E."/>
            <person name="Amses K."/>
            <person name="Simmons R."/>
            <person name="Seto K."/>
            <person name="Myers J."/>
            <person name="Bonds A."/>
            <person name="Quandt C.A."/>
            <person name="Barry K."/>
            <person name="Liu P."/>
            <person name="Grigoriev I."/>
            <person name="Longcore J.E."/>
            <person name="James T.Y."/>
        </authorList>
    </citation>
    <scope>NUCLEOTIDE SEQUENCE</scope>
    <source>
        <strain evidence="2">JEL0318</strain>
    </source>
</reference>
<gene>
    <name evidence="2" type="ORF">HK097_004052</name>
</gene>
<evidence type="ECO:0000256" key="1">
    <source>
        <dbReference type="SAM" id="MobiDB-lite"/>
    </source>
</evidence>
<feature type="region of interest" description="Disordered" evidence="1">
    <location>
        <begin position="81"/>
        <end position="134"/>
    </location>
</feature>
<evidence type="ECO:0000313" key="3">
    <source>
        <dbReference type="Proteomes" id="UP001212841"/>
    </source>
</evidence>